<dbReference type="PANTHER" id="PTHR30388">
    <property type="entry name" value="ALDEHYDE OXIDOREDUCTASE MOLYBDENUM COFACTOR ASSEMBLY PROTEIN"/>
    <property type="match status" value="1"/>
</dbReference>
<dbReference type="Pfam" id="PF02625">
    <property type="entry name" value="XdhC_CoxI"/>
    <property type="match status" value="1"/>
</dbReference>
<protein>
    <submittedName>
        <fullName evidence="3">Xanthine dehydrogenase accessory protein XdhC</fullName>
    </submittedName>
</protein>
<dbReference type="PANTHER" id="PTHR30388:SF6">
    <property type="entry name" value="XANTHINE DEHYDROGENASE SUBUNIT A-RELATED"/>
    <property type="match status" value="1"/>
</dbReference>
<dbReference type="InterPro" id="IPR052698">
    <property type="entry name" value="MoCofactor_Util/Proc"/>
</dbReference>
<sequence length="329" mass="35870">MKEIIQTLTSRLPKEAVMLVTVIKSSGSTPRKKGARMVVTAAGLQAGTIGGGKVEFLAVSLAKDLLEKQESTQQEYRLTPKEASGLGMVCGGGMTLLYQYLASEDVGLQEIVNAISDCLVIGGSGWLFQPLEETEKAPLIFYSEKTGWLGTKEPLVAAFDEQTLAGVAYYVEELTPPSQVYLFGGGHVAQALVPVLANLDFQVTVLDDREEFLNRSYFPEVCQLQLVDFADIQQLALTEQDYALVMTRGHLHDLTLHQQLLQTPAYYLGGMGSRHKVAVMKQKLREAGYTEQQIARIHMPIGLAIKAETPAELAISIAGELILARAEQG</sequence>
<reference evidence="4" key="1">
    <citation type="submission" date="2016-06" db="EMBL/GenBank/DDBJ databases">
        <title>Four novel species of enterococci isolated from chicken manure.</title>
        <authorList>
            <person name="Van Tyne D."/>
        </authorList>
    </citation>
    <scope>NUCLEOTIDE SEQUENCE [LARGE SCALE GENOMIC DNA]</scope>
    <source>
        <strain evidence="4">JM9A</strain>
    </source>
</reference>
<dbReference type="InterPro" id="IPR027051">
    <property type="entry name" value="XdhC_Rossmann_dom"/>
</dbReference>
<dbReference type="Gene3D" id="3.40.50.720">
    <property type="entry name" value="NAD(P)-binding Rossmann-like Domain"/>
    <property type="match status" value="1"/>
</dbReference>
<dbReference type="EMBL" id="MAEI02000001">
    <property type="protein sequence ID" value="MEO1782560.1"/>
    <property type="molecule type" value="Genomic_DNA"/>
</dbReference>
<evidence type="ECO:0000313" key="4">
    <source>
        <dbReference type="Proteomes" id="UP001429357"/>
    </source>
</evidence>
<feature type="domain" description="XdhC- CoxI" evidence="1">
    <location>
        <begin position="14"/>
        <end position="76"/>
    </location>
</feature>
<dbReference type="NCBIfam" id="TIGR02964">
    <property type="entry name" value="xanthine_xdhC"/>
    <property type="match status" value="1"/>
</dbReference>
<dbReference type="RefSeq" id="WP_161870165.1">
    <property type="nucleotide sequence ID" value="NZ_MAEI02000001.1"/>
</dbReference>
<dbReference type="Proteomes" id="UP001429357">
    <property type="component" value="Unassembled WGS sequence"/>
</dbReference>
<feature type="domain" description="XdhC Rossmann" evidence="2">
    <location>
        <begin position="180"/>
        <end position="321"/>
    </location>
</feature>
<proteinExistence type="predicted"/>
<evidence type="ECO:0000259" key="2">
    <source>
        <dbReference type="Pfam" id="PF13478"/>
    </source>
</evidence>
<dbReference type="Pfam" id="PF13478">
    <property type="entry name" value="XdhC_C"/>
    <property type="match status" value="1"/>
</dbReference>
<comment type="caution">
    <text evidence="3">The sequence shown here is derived from an EMBL/GenBank/DDBJ whole genome shotgun (WGS) entry which is preliminary data.</text>
</comment>
<dbReference type="InterPro" id="IPR003777">
    <property type="entry name" value="XdhC_CoxI"/>
</dbReference>
<dbReference type="InterPro" id="IPR014308">
    <property type="entry name" value="Xanthine_DH_XdhC"/>
</dbReference>
<gene>
    <name evidence="3" type="ORF">BAU18_002172</name>
</gene>
<organism evidence="3 4">
    <name type="scientific">Enterococcus diestrammenae</name>
    <dbReference type="NCBI Taxonomy" id="1155073"/>
    <lineage>
        <taxon>Bacteria</taxon>
        <taxon>Bacillati</taxon>
        <taxon>Bacillota</taxon>
        <taxon>Bacilli</taxon>
        <taxon>Lactobacillales</taxon>
        <taxon>Enterococcaceae</taxon>
        <taxon>Enterococcus</taxon>
    </lineage>
</organism>
<evidence type="ECO:0000313" key="3">
    <source>
        <dbReference type="EMBL" id="MEO1782560.1"/>
    </source>
</evidence>
<reference evidence="3 4" key="2">
    <citation type="submission" date="2024-02" db="EMBL/GenBank/DDBJ databases">
        <title>The Genome Sequence of Enterococcus diestrammenae JM9A.</title>
        <authorList>
            <person name="Earl A."/>
            <person name="Manson A."/>
            <person name="Gilmore M."/>
            <person name="Sanders J."/>
            <person name="Shea T."/>
            <person name="Howe W."/>
            <person name="Livny J."/>
            <person name="Cuomo C."/>
            <person name="Neafsey D."/>
            <person name="Birren B."/>
        </authorList>
    </citation>
    <scope>NUCLEOTIDE SEQUENCE [LARGE SCALE GENOMIC DNA]</scope>
    <source>
        <strain evidence="3 4">JM9A</strain>
    </source>
</reference>
<name>A0ABV0F3Q1_9ENTE</name>
<keyword evidence="4" id="KW-1185">Reference proteome</keyword>
<accession>A0ABV0F3Q1</accession>
<evidence type="ECO:0000259" key="1">
    <source>
        <dbReference type="Pfam" id="PF02625"/>
    </source>
</evidence>